<evidence type="ECO:0000259" key="3">
    <source>
        <dbReference type="Pfam" id="PF00881"/>
    </source>
</evidence>
<comment type="caution">
    <text evidence="4">The sequence shown here is derived from an EMBL/GenBank/DDBJ whole genome shotgun (WGS) entry which is preliminary data.</text>
</comment>
<evidence type="ECO:0000256" key="1">
    <source>
        <dbReference type="ARBA" id="ARBA00007118"/>
    </source>
</evidence>
<feature type="domain" description="Nitroreductase" evidence="3">
    <location>
        <begin position="7"/>
        <end position="65"/>
    </location>
</feature>
<evidence type="ECO:0000313" key="4">
    <source>
        <dbReference type="EMBL" id="GAG47712.1"/>
    </source>
</evidence>
<gene>
    <name evidence="4" type="ORF">S01H1_76930</name>
</gene>
<comment type="similarity">
    <text evidence="1">Belongs to the nitroreductase family.</text>
</comment>
<name>X0YL18_9ZZZZ</name>
<dbReference type="Pfam" id="PF00881">
    <property type="entry name" value="Nitroreductase"/>
    <property type="match status" value="2"/>
</dbReference>
<dbReference type="InterPro" id="IPR000415">
    <property type="entry name" value="Nitroreductase-like"/>
</dbReference>
<dbReference type="AlphaFoldDB" id="X0YL18"/>
<dbReference type="EMBL" id="BARS01051679">
    <property type="protein sequence ID" value="GAG47712.1"/>
    <property type="molecule type" value="Genomic_DNA"/>
</dbReference>
<evidence type="ECO:0000256" key="2">
    <source>
        <dbReference type="ARBA" id="ARBA00023002"/>
    </source>
</evidence>
<dbReference type="PANTHER" id="PTHR43673:SF10">
    <property type="entry name" value="NADH DEHYDROGENASE_NAD(P)H NITROREDUCTASE XCC3605-RELATED"/>
    <property type="match status" value="1"/>
</dbReference>
<feature type="domain" description="Nitroreductase" evidence="3">
    <location>
        <begin position="72"/>
        <end position="157"/>
    </location>
</feature>
<proteinExistence type="inferred from homology"/>
<dbReference type="GO" id="GO:0016491">
    <property type="term" value="F:oxidoreductase activity"/>
    <property type="evidence" value="ECO:0007669"/>
    <property type="project" value="UniProtKB-KW"/>
</dbReference>
<dbReference type="InterPro" id="IPR029479">
    <property type="entry name" value="Nitroreductase"/>
</dbReference>
<sequence length="178" mass="20291">MALLDLIKYRKSVRDFLDRPVEREKIMICLEAARLAPSACNSQPWKFVVVDDRQLKNKLCDVAFNGIYSINSFCKMAPVIVVIISEKSKFLARIGGMFRGTKYYLIDIGIAVEHFVLQAEDLGLGTCWVGWFNEGAVKSILNIPQRKKIDILIALGYYDREKLGPEHSRETIDKITSF</sequence>
<reference evidence="4" key="1">
    <citation type="journal article" date="2014" name="Front. Microbiol.">
        <title>High frequency of phylogenetically diverse reductive dehalogenase-homologous genes in deep subseafloor sedimentary metagenomes.</title>
        <authorList>
            <person name="Kawai M."/>
            <person name="Futagami T."/>
            <person name="Toyoda A."/>
            <person name="Takaki Y."/>
            <person name="Nishi S."/>
            <person name="Hori S."/>
            <person name="Arai W."/>
            <person name="Tsubouchi T."/>
            <person name="Morono Y."/>
            <person name="Uchiyama I."/>
            <person name="Ito T."/>
            <person name="Fujiyama A."/>
            <person name="Inagaki F."/>
            <person name="Takami H."/>
        </authorList>
    </citation>
    <scope>NUCLEOTIDE SEQUENCE</scope>
    <source>
        <strain evidence="4">Expedition CK06-06</strain>
    </source>
</reference>
<feature type="non-terminal residue" evidence="4">
    <location>
        <position position="178"/>
    </location>
</feature>
<organism evidence="4">
    <name type="scientific">marine sediment metagenome</name>
    <dbReference type="NCBI Taxonomy" id="412755"/>
    <lineage>
        <taxon>unclassified sequences</taxon>
        <taxon>metagenomes</taxon>
        <taxon>ecological metagenomes</taxon>
    </lineage>
</organism>
<dbReference type="PANTHER" id="PTHR43673">
    <property type="entry name" value="NAD(P)H NITROREDUCTASE YDGI-RELATED"/>
    <property type="match status" value="1"/>
</dbReference>
<keyword evidence="2" id="KW-0560">Oxidoreductase</keyword>
<dbReference type="SUPFAM" id="SSF55469">
    <property type="entry name" value="FMN-dependent nitroreductase-like"/>
    <property type="match status" value="1"/>
</dbReference>
<dbReference type="Gene3D" id="3.40.109.10">
    <property type="entry name" value="NADH Oxidase"/>
    <property type="match status" value="1"/>
</dbReference>
<protein>
    <recommendedName>
        <fullName evidence="3">Nitroreductase domain-containing protein</fullName>
    </recommendedName>
</protein>
<accession>X0YL18</accession>